<protein>
    <submittedName>
        <fullName evidence="2">Uncharacterized protein</fullName>
    </submittedName>
</protein>
<organism evidence="2 3">
    <name type="scientific">Planosporangium flavigriseum</name>
    <dbReference type="NCBI Taxonomy" id="373681"/>
    <lineage>
        <taxon>Bacteria</taxon>
        <taxon>Bacillati</taxon>
        <taxon>Actinomycetota</taxon>
        <taxon>Actinomycetes</taxon>
        <taxon>Micromonosporales</taxon>
        <taxon>Micromonosporaceae</taxon>
        <taxon>Planosporangium</taxon>
    </lineage>
</organism>
<dbReference type="Proteomes" id="UP000653674">
    <property type="component" value="Unassembled WGS sequence"/>
</dbReference>
<gene>
    <name evidence="2" type="ORF">Pfl04_13560</name>
</gene>
<name>A0A8J3LJK5_9ACTN</name>
<accession>A0A8J3LJK5</accession>
<sequence>MLVRVGRDAPTIGGSERIGVAANGLGERTGVQDTGDAKRTPEGAAPLRQRETRRVGMNMCSPARPSACRIGNKAERISAVLDRDCPQQLGGWHALPATHTGAYRPSKLDRRRKCATYHLTILPSWAFRRLARLARSLRR</sequence>
<comment type="caution">
    <text evidence="2">The sequence shown here is derived from an EMBL/GenBank/DDBJ whole genome shotgun (WGS) entry which is preliminary data.</text>
</comment>
<evidence type="ECO:0000256" key="1">
    <source>
        <dbReference type="SAM" id="MobiDB-lite"/>
    </source>
</evidence>
<evidence type="ECO:0000313" key="2">
    <source>
        <dbReference type="EMBL" id="GIG72952.1"/>
    </source>
</evidence>
<feature type="region of interest" description="Disordered" evidence="1">
    <location>
        <begin position="23"/>
        <end position="46"/>
    </location>
</feature>
<reference evidence="2" key="1">
    <citation type="submission" date="2021-01" db="EMBL/GenBank/DDBJ databases">
        <title>Whole genome shotgun sequence of Planosporangium flavigriseum NBRC 105377.</title>
        <authorList>
            <person name="Komaki H."/>
            <person name="Tamura T."/>
        </authorList>
    </citation>
    <scope>NUCLEOTIDE SEQUENCE</scope>
    <source>
        <strain evidence="2">NBRC 105377</strain>
    </source>
</reference>
<keyword evidence="3" id="KW-1185">Reference proteome</keyword>
<dbReference type="EMBL" id="BONU01000006">
    <property type="protein sequence ID" value="GIG72952.1"/>
    <property type="molecule type" value="Genomic_DNA"/>
</dbReference>
<dbReference type="AlphaFoldDB" id="A0A8J3LJK5"/>
<evidence type="ECO:0000313" key="3">
    <source>
        <dbReference type="Proteomes" id="UP000653674"/>
    </source>
</evidence>
<proteinExistence type="predicted"/>